<dbReference type="Proteomes" id="UP001378188">
    <property type="component" value="Unassembled WGS sequence"/>
</dbReference>
<sequence>MTGTSLSRRFILTAVAALVAAAVPPWADNAAGQSAPAVRTGPSGLPLPRFVSLKSDRINVRAGPGEDHRVSWIFAKAGLPVEIIAEYDNWRRIRDSEGAEGWVFHSLLSGRRTALVAPWSEEKTLDMFRNPDRDERVAARLEPGVLVNLEKCDGSWCRVTVSDVNGWMPQDQLWGVYPKEIVN</sequence>
<organism evidence="3 4">
    <name type="scientific">Microbaculum marinum</name>
    <dbReference type="NCBI Taxonomy" id="1764581"/>
    <lineage>
        <taxon>Bacteria</taxon>
        <taxon>Pseudomonadati</taxon>
        <taxon>Pseudomonadota</taxon>
        <taxon>Alphaproteobacteria</taxon>
        <taxon>Hyphomicrobiales</taxon>
        <taxon>Tepidamorphaceae</taxon>
        <taxon>Microbaculum</taxon>
    </lineage>
</organism>
<reference evidence="3 4" key="1">
    <citation type="submission" date="2024-02" db="EMBL/GenBank/DDBJ databases">
        <title>Genome analysis and characterization of Microbaculum marinisediminis sp. nov., isolated from marine sediment.</title>
        <authorList>
            <person name="Du Z.-J."/>
            <person name="Ye Y.-Q."/>
            <person name="Zhang Z.-R."/>
            <person name="Yuan S.-M."/>
            <person name="Zhang X.-Y."/>
        </authorList>
    </citation>
    <scope>NUCLEOTIDE SEQUENCE [LARGE SCALE GENOMIC DNA]</scope>
    <source>
        <strain evidence="3 4">SDUM1044001</strain>
    </source>
</reference>
<accession>A0AAW9RV36</accession>
<feature type="chain" id="PRO_5043948173" evidence="1">
    <location>
        <begin position="28"/>
        <end position="183"/>
    </location>
</feature>
<evidence type="ECO:0000256" key="1">
    <source>
        <dbReference type="SAM" id="SignalP"/>
    </source>
</evidence>
<feature type="signal peptide" evidence="1">
    <location>
        <begin position="1"/>
        <end position="27"/>
    </location>
</feature>
<dbReference type="AlphaFoldDB" id="A0AAW9RV36"/>
<evidence type="ECO:0000313" key="4">
    <source>
        <dbReference type="Proteomes" id="UP001378188"/>
    </source>
</evidence>
<proteinExistence type="predicted"/>
<comment type="caution">
    <text evidence="3">The sequence shown here is derived from an EMBL/GenBank/DDBJ whole genome shotgun (WGS) entry which is preliminary data.</text>
</comment>
<dbReference type="EMBL" id="JAZHOF010000005">
    <property type="protein sequence ID" value="MEJ8572745.1"/>
    <property type="molecule type" value="Genomic_DNA"/>
</dbReference>
<dbReference type="InterPro" id="IPR006311">
    <property type="entry name" value="TAT_signal"/>
</dbReference>
<dbReference type="InterPro" id="IPR003646">
    <property type="entry name" value="SH3-like_bac-type"/>
</dbReference>
<dbReference type="InterPro" id="IPR010466">
    <property type="entry name" value="DUF1058"/>
</dbReference>
<evidence type="ECO:0000313" key="3">
    <source>
        <dbReference type="EMBL" id="MEJ8572745.1"/>
    </source>
</evidence>
<dbReference type="Pfam" id="PF06347">
    <property type="entry name" value="SH3_4"/>
    <property type="match status" value="2"/>
</dbReference>
<keyword evidence="4" id="KW-1185">Reference proteome</keyword>
<dbReference type="Gene3D" id="2.30.30.40">
    <property type="entry name" value="SH3 Domains"/>
    <property type="match status" value="1"/>
</dbReference>
<name>A0AAW9RV36_9HYPH</name>
<dbReference type="PROSITE" id="PS51318">
    <property type="entry name" value="TAT"/>
    <property type="match status" value="1"/>
</dbReference>
<dbReference type="SMART" id="SM00287">
    <property type="entry name" value="SH3b"/>
    <property type="match status" value="1"/>
</dbReference>
<gene>
    <name evidence="3" type="ORF">V3328_14735</name>
</gene>
<keyword evidence="1" id="KW-0732">Signal</keyword>
<evidence type="ECO:0000259" key="2">
    <source>
        <dbReference type="SMART" id="SM00287"/>
    </source>
</evidence>
<dbReference type="RefSeq" id="WP_340330432.1">
    <property type="nucleotide sequence ID" value="NZ_JAZHOF010000005.1"/>
</dbReference>
<protein>
    <submittedName>
        <fullName evidence="3">SH3 domain-containing protein</fullName>
    </submittedName>
</protein>
<feature type="domain" description="SH3b" evidence="2">
    <location>
        <begin position="48"/>
        <end position="111"/>
    </location>
</feature>